<evidence type="ECO:0000313" key="1">
    <source>
        <dbReference type="EMBL" id="MBY80054.1"/>
    </source>
</evidence>
<accession>A0A2S2QQR9</accession>
<sequence>MAPSDDRVYHGYATRCLSRLITFRRRARAPLALSDVLAHCAGCRTRRARSPLTKTRVNFIQQLSDYELPFSQYLVVLRGGGNRIWTRHESRTNNNCYASFSPRRVTNPIRFFAPRTCASSLSCNVFLVA</sequence>
<reference evidence="1" key="1">
    <citation type="submission" date="2018-04" db="EMBL/GenBank/DDBJ databases">
        <title>Transcriptome assembly of Sipha flava.</title>
        <authorList>
            <person name="Scully E.D."/>
            <person name="Geib S.M."/>
            <person name="Palmer N.A."/>
            <person name="Koch K."/>
            <person name="Bradshaw J."/>
            <person name="Heng-Moss T."/>
            <person name="Sarath G."/>
        </authorList>
    </citation>
    <scope>NUCLEOTIDE SEQUENCE</scope>
</reference>
<organism evidence="1">
    <name type="scientific">Sipha flava</name>
    <name type="common">yellow sugarcane aphid</name>
    <dbReference type="NCBI Taxonomy" id="143950"/>
    <lineage>
        <taxon>Eukaryota</taxon>
        <taxon>Metazoa</taxon>
        <taxon>Ecdysozoa</taxon>
        <taxon>Arthropoda</taxon>
        <taxon>Hexapoda</taxon>
        <taxon>Insecta</taxon>
        <taxon>Pterygota</taxon>
        <taxon>Neoptera</taxon>
        <taxon>Paraneoptera</taxon>
        <taxon>Hemiptera</taxon>
        <taxon>Sternorrhyncha</taxon>
        <taxon>Aphidomorpha</taxon>
        <taxon>Aphidoidea</taxon>
        <taxon>Aphididae</taxon>
        <taxon>Sipha</taxon>
    </lineage>
</organism>
<protein>
    <submittedName>
        <fullName evidence="1">Uncharacterized protein</fullName>
    </submittedName>
</protein>
<proteinExistence type="predicted"/>
<dbReference type="AlphaFoldDB" id="A0A2S2QQR9"/>
<dbReference type="EMBL" id="GGMS01010851">
    <property type="protein sequence ID" value="MBY80054.1"/>
    <property type="molecule type" value="Transcribed_RNA"/>
</dbReference>
<gene>
    <name evidence="1" type="ORF">g.137315</name>
</gene>
<name>A0A2S2QQR9_9HEMI</name>